<evidence type="ECO:0008006" key="3">
    <source>
        <dbReference type="Google" id="ProtNLM"/>
    </source>
</evidence>
<gene>
    <name evidence="1" type="ORF">AVE30378_02158</name>
</gene>
<protein>
    <recommendedName>
        <fullName evidence="3">Prophage minor tail protein Z (GPZ)</fullName>
    </recommendedName>
</protein>
<sequence length="229" mass="24995">MIEIRIDSNMRDVMRRIDAFTARQLPFAMAQAVNATAARVQAAETENIETTFDNPTPFTRKSVGLRKARKSRPEAIIYIKQIAAAYLLPYETGGTHKLNGRALLNPKGARLNSYGNLPRAALGRMKARPDVFVGAIQTRGGQVVNGVWQRVAPKRAKGVAKVRPPGQVITKATPAPAASKGKLKLLIRFGDALPVNKQLNFGTTAREIVERHFAGDFDAALVQALKTAR</sequence>
<accession>A0A446CFJ7</accession>
<evidence type="ECO:0000313" key="1">
    <source>
        <dbReference type="EMBL" id="SSW66619.1"/>
    </source>
</evidence>
<dbReference type="EMBL" id="UFQC01000010">
    <property type="protein sequence ID" value="SSW66619.1"/>
    <property type="molecule type" value="Genomic_DNA"/>
</dbReference>
<dbReference type="AlphaFoldDB" id="A0A446CFJ7"/>
<organism evidence="1 2">
    <name type="scientific">Achromobacter veterisilvae</name>
    <dbReference type="NCBI Taxonomy" id="2069367"/>
    <lineage>
        <taxon>Bacteria</taxon>
        <taxon>Pseudomonadati</taxon>
        <taxon>Pseudomonadota</taxon>
        <taxon>Betaproteobacteria</taxon>
        <taxon>Burkholderiales</taxon>
        <taxon>Alcaligenaceae</taxon>
        <taxon>Achromobacter</taxon>
    </lineage>
</organism>
<reference evidence="1 2" key="1">
    <citation type="submission" date="2018-07" db="EMBL/GenBank/DDBJ databases">
        <authorList>
            <person name="Peeters C."/>
        </authorList>
    </citation>
    <scope>NUCLEOTIDE SEQUENCE [LARGE SCALE GENOMIC DNA]</scope>
    <source>
        <strain evidence="1 2">LMG 30378</strain>
    </source>
</reference>
<dbReference type="RefSeq" id="WP_244235017.1">
    <property type="nucleotide sequence ID" value="NZ_UFQC01000010.1"/>
</dbReference>
<dbReference type="Proteomes" id="UP000289465">
    <property type="component" value="Unassembled WGS sequence"/>
</dbReference>
<evidence type="ECO:0000313" key="2">
    <source>
        <dbReference type="Proteomes" id="UP000289465"/>
    </source>
</evidence>
<proteinExistence type="predicted"/>
<name>A0A446CFJ7_9BURK</name>